<evidence type="ECO:0000313" key="3">
    <source>
        <dbReference type="EMBL" id="TMO78727.1"/>
    </source>
</evidence>
<dbReference type="EMBL" id="PNBX01000066">
    <property type="protein sequence ID" value="TMO66832.1"/>
    <property type="molecule type" value="Genomic_DNA"/>
</dbReference>
<keyword evidence="4" id="KW-1185">Reference proteome</keyword>
<dbReference type="RefSeq" id="WP_138592651.1">
    <property type="nucleotide sequence ID" value="NZ_PNBW01000008.1"/>
</dbReference>
<reference evidence="5" key="2">
    <citation type="submission" date="2019-06" db="EMBL/GenBank/DDBJ databases">
        <title>Co-occurence of chitin degradation, pigmentation and bioactivity in marine Pseudoalteromonas.</title>
        <authorList>
            <person name="Sonnenschein E.C."/>
            <person name="Bech P.K."/>
        </authorList>
    </citation>
    <scope>NUCLEOTIDE SEQUENCE [LARGE SCALE GENOMIC DNA]</scope>
    <source>
        <strain evidence="5">S3790</strain>
    </source>
</reference>
<dbReference type="EMBL" id="PNBW01000008">
    <property type="protein sequence ID" value="TMO78727.1"/>
    <property type="molecule type" value="Genomic_DNA"/>
</dbReference>
<evidence type="ECO:0000313" key="2">
    <source>
        <dbReference type="EMBL" id="TMO66832.1"/>
    </source>
</evidence>
<reference evidence="4 5" key="1">
    <citation type="submission" date="2018-01" db="EMBL/GenBank/DDBJ databases">
        <authorList>
            <person name="Paulsen S."/>
            <person name="Gram L.K."/>
        </authorList>
    </citation>
    <scope>NUCLEOTIDE SEQUENCE [LARGE SCALE GENOMIC DNA]</scope>
    <source>
        <strain evidence="2 5">S3790</strain>
        <strain evidence="3 4">S3895</strain>
    </source>
</reference>
<proteinExistence type="predicted"/>
<evidence type="ECO:0000313" key="4">
    <source>
        <dbReference type="Proteomes" id="UP000307164"/>
    </source>
</evidence>
<comment type="caution">
    <text evidence="2">The sequence shown here is derived from an EMBL/GenBank/DDBJ whole genome shotgun (WGS) entry which is preliminary data.</text>
</comment>
<feature type="transmembrane region" description="Helical" evidence="1">
    <location>
        <begin position="7"/>
        <end position="29"/>
    </location>
</feature>
<reference evidence="2" key="3">
    <citation type="submission" date="2019-09" db="EMBL/GenBank/DDBJ databases">
        <title>Co-occurence of chitin degradation, pigmentation and bioactivity in marine Pseudoalteromonas.</title>
        <authorList>
            <person name="Sonnenschein E.C."/>
            <person name="Bech P.K."/>
        </authorList>
    </citation>
    <scope>NUCLEOTIDE SEQUENCE</scope>
    <source>
        <strain evidence="2">S3790</strain>
        <strain evidence="3 4">S3895</strain>
    </source>
</reference>
<gene>
    <name evidence="2" type="ORF">CWC19_15195</name>
    <name evidence="3" type="ORF">CWC20_01200</name>
</gene>
<organism evidence="2 5">
    <name type="scientific">Pseudoalteromonas aurantia</name>
    <dbReference type="NCBI Taxonomy" id="43654"/>
    <lineage>
        <taxon>Bacteria</taxon>
        <taxon>Pseudomonadati</taxon>
        <taxon>Pseudomonadota</taxon>
        <taxon>Gammaproteobacteria</taxon>
        <taxon>Alteromonadales</taxon>
        <taxon>Pseudoalteromonadaceae</taxon>
        <taxon>Pseudoalteromonas</taxon>
    </lineage>
</organism>
<dbReference type="Proteomes" id="UP000307217">
    <property type="component" value="Unassembled WGS sequence"/>
</dbReference>
<sequence length="379" mass="42433">MPSFNSRAFIGASLFCAVIVLTVTSIWLYTKQHSALIAVIHTMIGFTMLIVAIWHMVKNFKPLFFYLNPKKKFNSKYSVAMPIALCLSIYLVLSPILSLAPALQVYQFGQTLKATDKALEEESGGDKELKYIERSIKKQGAQGQTITVELKKGPYFMWPQYAFWLETIEGEFVQPLYVTSAIATNNFTNKVTARDPNQVFSSHMFMGEDAVGEDALVFLGEEPSTKDTRMRPESLPVFLHQLGVQADNGFYVPTDSKLAIDGYTGATMEDNFIYSVQLPGQLKGKYRVRFEINHSFDFNEFYSSDRFPEDPVYSGSGFSAQPSVIYQAIIDFDNAETLAQMSVVGRGHHSGQNGELYGDLENLTTALELVDRIIVSVSL</sequence>
<feature type="transmembrane region" description="Helical" evidence="1">
    <location>
        <begin position="77"/>
        <end position="97"/>
    </location>
</feature>
<name>A0A5S3V5Z3_9GAMM</name>
<keyword evidence="1" id="KW-0472">Membrane</keyword>
<protein>
    <recommendedName>
        <fullName evidence="6">DUF4405 domain-containing protein</fullName>
    </recommendedName>
</protein>
<dbReference type="OrthoDB" id="1027826at2"/>
<keyword evidence="1" id="KW-1133">Transmembrane helix</keyword>
<dbReference type="AlphaFoldDB" id="A0A5S3V5Z3"/>
<evidence type="ECO:0000313" key="5">
    <source>
        <dbReference type="Proteomes" id="UP000307217"/>
    </source>
</evidence>
<keyword evidence="1" id="KW-0812">Transmembrane</keyword>
<accession>A0A5S3V5Z3</accession>
<dbReference type="Proteomes" id="UP000307164">
    <property type="component" value="Unassembled WGS sequence"/>
</dbReference>
<evidence type="ECO:0000256" key="1">
    <source>
        <dbReference type="SAM" id="Phobius"/>
    </source>
</evidence>
<evidence type="ECO:0008006" key="6">
    <source>
        <dbReference type="Google" id="ProtNLM"/>
    </source>
</evidence>
<feature type="transmembrane region" description="Helical" evidence="1">
    <location>
        <begin position="35"/>
        <end position="57"/>
    </location>
</feature>